<dbReference type="EMBL" id="JWZT01000871">
    <property type="protein sequence ID" value="KII73371.1"/>
    <property type="molecule type" value="Genomic_DNA"/>
</dbReference>
<dbReference type="Proteomes" id="UP000031668">
    <property type="component" value="Unassembled WGS sequence"/>
</dbReference>
<keyword evidence="2" id="KW-1185">Reference proteome</keyword>
<dbReference type="AlphaFoldDB" id="A0A0C2N173"/>
<protein>
    <submittedName>
        <fullName evidence="1">Uncharacterized protein</fullName>
    </submittedName>
</protein>
<evidence type="ECO:0000313" key="1">
    <source>
        <dbReference type="EMBL" id="KII73371.1"/>
    </source>
</evidence>
<sequence>MQYFLYETILQLPAYRAAEIKILPGKNVDEASRYMSIVLKELDSQYRQNQQYFNCLLRLVCSMKIDTVIYKINISGLLPKSNSNEISRFCHRSIPLPVE</sequence>
<gene>
    <name evidence="1" type="ORF">RF11_08002</name>
</gene>
<comment type="caution">
    <text evidence="1">The sequence shown here is derived from an EMBL/GenBank/DDBJ whole genome shotgun (WGS) entry which is preliminary data.</text>
</comment>
<accession>A0A0C2N173</accession>
<name>A0A0C2N173_THEKT</name>
<evidence type="ECO:0000313" key="2">
    <source>
        <dbReference type="Proteomes" id="UP000031668"/>
    </source>
</evidence>
<reference evidence="1 2" key="1">
    <citation type="journal article" date="2014" name="Genome Biol. Evol.">
        <title>The genome of the myxosporean Thelohanellus kitauei shows adaptations to nutrient acquisition within its fish host.</title>
        <authorList>
            <person name="Yang Y."/>
            <person name="Xiong J."/>
            <person name="Zhou Z."/>
            <person name="Huo F."/>
            <person name="Miao W."/>
            <person name="Ran C."/>
            <person name="Liu Y."/>
            <person name="Zhang J."/>
            <person name="Feng J."/>
            <person name="Wang M."/>
            <person name="Wang M."/>
            <person name="Wang L."/>
            <person name="Yao B."/>
        </authorList>
    </citation>
    <scope>NUCLEOTIDE SEQUENCE [LARGE SCALE GENOMIC DNA]</scope>
    <source>
        <strain evidence="1">Wuqing</strain>
    </source>
</reference>
<proteinExistence type="predicted"/>
<organism evidence="1 2">
    <name type="scientific">Thelohanellus kitauei</name>
    <name type="common">Myxosporean</name>
    <dbReference type="NCBI Taxonomy" id="669202"/>
    <lineage>
        <taxon>Eukaryota</taxon>
        <taxon>Metazoa</taxon>
        <taxon>Cnidaria</taxon>
        <taxon>Myxozoa</taxon>
        <taxon>Myxosporea</taxon>
        <taxon>Bivalvulida</taxon>
        <taxon>Platysporina</taxon>
        <taxon>Myxobolidae</taxon>
        <taxon>Thelohanellus</taxon>
    </lineage>
</organism>